<dbReference type="Gene3D" id="3.40.50.410">
    <property type="entry name" value="von Willebrand factor, type A domain"/>
    <property type="match status" value="1"/>
</dbReference>
<name>A0AAU8AHL9_9RHOB</name>
<protein>
    <submittedName>
        <fullName evidence="3">VWA domain-containing protein</fullName>
    </submittedName>
</protein>
<dbReference type="AlphaFoldDB" id="A0AAU8AHL9"/>
<evidence type="ECO:0000256" key="1">
    <source>
        <dbReference type="SAM" id="Phobius"/>
    </source>
</evidence>
<keyword evidence="1" id="KW-0812">Transmembrane</keyword>
<keyword evidence="1" id="KW-1133">Transmembrane helix</keyword>
<proteinExistence type="predicted"/>
<gene>
    <name evidence="3" type="ORF">PVT71_00350</name>
</gene>
<dbReference type="EMBL" id="CP123384">
    <property type="protein sequence ID" value="XCC93690.1"/>
    <property type="molecule type" value="Genomic_DNA"/>
</dbReference>
<dbReference type="PANTHER" id="PTHR22550:SF18">
    <property type="entry name" value="VWFA DOMAIN-CONTAINING PROTEIN"/>
    <property type="match status" value="1"/>
</dbReference>
<dbReference type="SMART" id="SM00327">
    <property type="entry name" value="VWA"/>
    <property type="match status" value="1"/>
</dbReference>
<accession>A0AAU8AHL9</accession>
<evidence type="ECO:0000259" key="2">
    <source>
        <dbReference type="PROSITE" id="PS50234"/>
    </source>
</evidence>
<evidence type="ECO:0000313" key="3">
    <source>
        <dbReference type="EMBL" id="XCC93690.1"/>
    </source>
</evidence>
<dbReference type="InterPro" id="IPR036465">
    <property type="entry name" value="vWFA_dom_sf"/>
</dbReference>
<dbReference type="InterPro" id="IPR050768">
    <property type="entry name" value="UPF0353/GerABKA_families"/>
</dbReference>
<dbReference type="PROSITE" id="PS50234">
    <property type="entry name" value="VWFA"/>
    <property type="match status" value="1"/>
</dbReference>
<keyword evidence="1" id="KW-0472">Membrane</keyword>
<dbReference type="RefSeq" id="WP_353472513.1">
    <property type="nucleotide sequence ID" value="NZ_CP123384.1"/>
</dbReference>
<feature type="transmembrane region" description="Helical" evidence="1">
    <location>
        <begin position="300"/>
        <end position="319"/>
    </location>
</feature>
<feature type="domain" description="VWFA" evidence="2">
    <location>
        <begin position="95"/>
        <end position="279"/>
    </location>
</feature>
<dbReference type="InterPro" id="IPR002035">
    <property type="entry name" value="VWF_A"/>
</dbReference>
<dbReference type="PANTHER" id="PTHR22550">
    <property type="entry name" value="SPORE GERMINATION PROTEIN"/>
    <property type="match status" value="1"/>
</dbReference>
<organism evidence="3">
    <name type="scientific">Alloyangia sp. H15</name>
    <dbReference type="NCBI Taxonomy" id="3029062"/>
    <lineage>
        <taxon>Bacteria</taxon>
        <taxon>Pseudomonadati</taxon>
        <taxon>Pseudomonadota</taxon>
        <taxon>Alphaproteobacteria</taxon>
        <taxon>Rhodobacterales</taxon>
        <taxon>Roseobacteraceae</taxon>
        <taxon>Alloyangia</taxon>
    </lineage>
</organism>
<reference evidence="3" key="1">
    <citation type="submission" date="2023-02" db="EMBL/GenBank/DDBJ databases">
        <title>Description and genomic characterization of Salipiger bruguierae sp. nov., isolated from the sediment of mangrove plant Bruguiera sexangula.</title>
        <authorList>
            <person name="Long M."/>
        </authorList>
    </citation>
    <scope>NUCLEOTIDE SEQUENCE</scope>
    <source>
        <strain evidence="3">H15</strain>
    </source>
</reference>
<dbReference type="SUPFAM" id="SSF53300">
    <property type="entry name" value="vWA-like"/>
    <property type="match status" value="1"/>
</dbReference>
<dbReference type="Pfam" id="PF00092">
    <property type="entry name" value="VWA"/>
    <property type="match status" value="1"/>
</dbReference>
<sequence>MISLAAPWLLLLLPLPLLVRWLVPPHRERESALRFPFFRRMTEAAGAEPRAGAVVLSRPVISWITATLCWALLVLALARPERVGAPITIDKAARDVVLAIDISGSMDARDFAAPDGQRLQRLAGVRQVVDQFVSGRDGDRMALIVFGTAAYLQAPLTDDLTTITELLDTTEVGMAGPHTALGDAIGLAIRTFEASDIDQRLLILLSDGSDTASRMSPVNAAEIAADRGVEIFTIGVGDPEATGENRVDLATLQAIALRTGGQYFFAEDAAALQAVYDRIDALAPRETETLSFRPRRSLSWIPMGLASLLGLGTVLWLQLRVQRRRRALRQVEEAA</sequence>